<protein>
    <submittedName>
        <fullName evidence="1">Uncharacterized protein</fullName>
    </submittedName>
</protein>
<evidence type="ECO:0000313" key="1">
    <source>
        <dbReference type="EMBL" id="NIJ52570.1"/>
    </source>
</evidence>
<dbReference type="Proteomes" id="UP001179181">
    <property type="component" value="Unassembled WGS sequence"/>
</dbReference>
<organism evidence="1 2">
    <name type="scientific">Dyadobacter arcticus</name>
    <dbReference type="NCBI Taxonomy" id="1078754"/>
    <lineage>
        <taxon>Bacteria</taxon>
        <taxon>Pseudomonadati</taxon>
        <taxon>Bacteroidota</taxon>
        <taxon>Cytophagia</taxon>
        <taxon>Cytophagales</taxon>
        <taxon>Spirosomataceae</taxon>
        <taxon>Dyadobacter</taxon>
    </lineage>
</organism>
<dbReference type="InterPro" id="IPR046674">
    <property type="entry name" value="DUF6544"/>
</dbReference>
<comment type="caution">
    <text evidence="1">The sequence shown here is derived from an EMBL/GenBank/DDBJ whole genome shotgun (WGS) entry which is preliminary data.</text>
</comment>
<name>A0ABX0ULL4_9BACT</name>
<gene>
    <name evidence="1" type="ORF">FHS68_001740</name>
</gene>
<keyword evidence="2" id="KW-1185">Reference proteome</keyword>
<evidence type="ECO:0000313" key="2">
    <source>
        <dbReference type="Proteomes" id="UP001179181"/>
    </source>
</evidence>
<sequence>MVWKLVLAVIAIATILYFAGKVSVYLQFKEEIARLFSKHDLTSRKEFKYADLTDLPQPVQHYFRHVLKEGQPYIASARLLHDGQFKTDLKKDWVNMSGEEYFTTGKPGFVWKGTTLLFTARDMYIANQGRLVVSLFNLIKVLDGKGPKYDEGELLRWLGESACFPTNLLPSENLEWLPVDDDSAKLNFRHEGIFISFVVTFDNNHEIIQMETERYMDDVRKEKWINKTSDHEVHNDVLIPTLLEAGWQLKEGYFPYAKFKIRKIEYDKSEMF</sequence>
<reference evidence="1 2" key="1">
    <citation type="submission" date="2020-03" db="EMBL/GenBank/DDBJ databases">
        <title>Genomic Encyclopedia of Type Strains, Phase IV (KMG-IV): sequencing the most valuable type-strain genomes for metagenomic binning, comparative biology and taxonomic classification.</title>
        <authorList>
            <person name="Goeker M."/>
        </authorList>
    </citation>
    <scope>NUCLEOTIDE SEQUENCE [LARGE SCALE GENOMIC DNA]</scope>
    <source>
        <strain evidence="1 2">DSM 102865</strain>
    </source>
</reference>
<accession>A0ABX0ULL4</accession>
<dbReference type="EMBL" id="JAASQJ010000002">
    <property type="protein sequence ID" value="NIJ52570.1"/>
    <property type="molecule type" value="Genomic_DNA"/>
</dbReference>
<dbReference type="Pfam" id="PF20181">
    <property type="entry name" value="DUF6544"/>
    <property type="match status" value="1"/>
</dbReference>
<proteinExistence type="predicted"/>
<dbReference type="RefSeq" id="WP_208408261.1">
    <property type="nucleotide sequence ID" value="NZ_JAASQJ010000002.1"/>
</dbReference>